<gene>
    <name evidence="1" type="ORF">L2E82_11927</name>
</gene>
<reference evidence="1 2" key="2">
    <citation type="journal article" date="2022" name="Mol. Ecol. Resour.">
        <title>The genomes of chicory, endive, great burdock and yacon provide insights into Asteraceae paleo-polyploidization history and plant inulin production.</title>
        <authorList>
            <person name="Fan W."/>
            <person name="Wang S."/>
            <person name="Wang H."/>
            <person name="Wang A."/>
            <person name="Jiang F."/>
            <person name="Liu H."/>
            <person name="Zhao H."/>
            <person name="Xu D."/>
            <person name="Zhang Y."/>
        </authorList>
    </citation>
    <scope>NUCLEOTIDE SEQUENCE [LARGE SCALE GENOMIC DNA]</scope>
    <source>
        <strain evidence="2">cv. Punajuju</strain>
        <tissue evidence="1">Leaves</tissue>
    </source>
</reference>
<comment type="caution">
    <text evidence="1">The sequence shown here is derived from an EMBL/GenBank/DDBJ whole genome shotgun (WGS) entry which is preliminary data.</text>
</comment>
<protein>
    <submittedName>
        <fullName evidence="1">Uncharacterized protein</fullName>
    </submittedName>
</protein>
<proteinExistence type="predicted"/>
<evidence type="ECO:0000313" key="1">
    <source>
        <dbReference type="EMBL" id="KAI3781899.1"/>
    </source>
</evidence>
<evidence type="ECO:0000313" key="2">
    <source>
        <dbReference type="Proteomes" id="UP001055811"/>
    </source>
</evidence>
<reference evidence="2" key="1">
    <citation type="journal article" date="2022" name="Mol. Ecol. Resour.">
        <title>The genomes of chicory, endive, great burdock and yacon provide insights into Asteraceae palaeo-polyploidization history and plant inulin production.</title>
        <authorList>
            <person name="Fan W."/>
            <person name="Wang S."/>
            <person name="Wang H."/>
            <person name="Wang A."/>
            <person name="Jiang F."/>
            <person name="Liu H."/>
            <person name="Zhao H."/>
            <person name="Xu D."/>
            <person name="Zhang Y."/>
        </authorList>
    </citation>
    <scope>NUCLEOTIDE SEQUENCE [LARGE SCALE GENOMIC DNA]</scope>
    <source>
        <strain evidence="2">cv. Punajuju</strain>
    </source>
</reference>
<sequence length="161" mass="18202">MFKHRVLGGNNGGDDSNKRSRNPEVNANPPKSKPPPTAVSRTTDINIFYKTRLCFRFLKGKCPNGDGCNYAHGFTDLRQPPPNSQEHVKNNRGWRKSNDNMKIVAQKFRGETAMEMGRTSESTVTNVPNVVHRLQETEARGFAKLANKNLKVIYGDWIDEE</sequence>
<dbReference type="EMBL" id="CM042010">
    <property type="protein sequence ID" value="KAI3781899.1"/>
    <property type="molecule type" value="Genomic_DNA"/>
</dbReference>
<organism evidence="1 2">
    <name type="scientific">Cichorium intybus</name>
    <name type="common">Chicory</name>
    <dbReference type="NCBI Taxonomy" id="13427"/>
    <lineage>
        <taxon>Eukaryota</taxon>
        <taxon>Viridiplantae</taxon>
        <taxon>Streptophyta</taxon>
        <taxon>Embryophyta</taxon>
        <taxon>Tracheophyta</taxon>
        <taxon>Spermatophyta</taxon>
        <taxon>Magnoliopsida</taxon>
        <taxon>eudicotyledons</taxon>
        <taxon>Gunneridae</taxon>
        <taxon>Pentapetalae</taxon>
        <taxon>asterids</taxon>
        <taxon>campanulids</taxon>
        <taxon>Asterales</taxon>
        <taxon>Asteraceae</taxon>
        <taxon>Cichorioideae</taxon>
        <taxon>Cichorieae</taxon>
        <taxon>Cichoriinae</taxon>
        <taxon>Cichorium</taxon>
    </lineage>
</organism>
<accession>A0ACB9GE53</accession>
<keyword evidence="2" id="KW-1185">Reference proteome</keyword>
<dbReference type="Proteomes" id="UP001055811">
    <property type="component" value="Linkage Group LG02"/>
</dbReference>
<name>A0ACB9GE53_CICIN</name>